<evidence type="ECO:0000313" key="2">
    <source>
        <dbReference type="Proteomes" id="UP001152320"/>
    </source>
</evidence>
<keyword evidence="2" id="KW-1185">Reference proteome</keyword>
<reference evidence="1" key="1">
    <citation type="submission" date="2021-10" db="EMBL/GenBank/DDBJ databases">
        <title>Tropical sea cucumber genome reveals ecological adaptation and Cuvierian tubules defense mechanism.</title>
        <authorList>
            <person name="Chen T."/>
        </authorList>
    </citation>
    <scope>NUCLEOTIDE SEQUENCE</scope>
    <source>
        <strain evidence="1">Nanhai2018</strain>
        <tissue evidence="1">Muscle</tissue>
    </source>
</reference>
<accession>A0A9Q1H3P9</accession>
<dbReference type="AlphaFoldDB" id="A0A9Q1H3P9"/>
<name>A0A9Q1H3P9_HOLLE</name>
<protein>
    <submittedName>
        <fullName evidence="1">Uncharacterized protein</fullName>
    </submittedName>
</protein>
<evidence type="ECO:0000313" key="1">
    <source>
        <dbReference type="EMBL" id="KAJ8032264.1"/>
    </source>
</evidence>
<dbReference type="EMBL" id="JAIZAY010000012">
    <property type="protein sequence ID" value="KAJ8032264.1"/>
    <property type="molecule type" value="Genomic_DNA"/>
</dbReference>
<proteinExistence type="predicted"/>
<gene>
    <name evidence="1" type="ORF">HOLleu_25745</name>
</gene>
<dbReference type="Proteomes" id="UP001152320">
    <property type="component" value="Chromosome 12"/>
</dbReference>
<comment type="caution">
    <text evidence="1">The sequence shown here is derived from an EMBL/GenBank/DDBJ whole genome shotgun (WGS) entry which is preliminary data.</text>
</comment>
<sequence length="68" mass="7804">MQRVYLHTGALYDLNLPSKNIFFTAVYSKVPGEIMYSNQHRSTGVESCLNRFYVAKPQADLTPRIPVR</sequence>
<organism evidence="1 2">
    <name type="scientific">Holothuria leucospilota</name>
    <name type="common">Black long sea cucumber</name>
    <name type="synonym">Mertensiothuria leucospilota</name>
    <dbReference type="NCBI Taxonomy" id="206669"/>
    <lineage>
        <taxon>Eukaryota</taxon>
        <taxon>Metazoa</taxon>
        <taxon>Echinodermata</taxon>
        <taxon>Eleutherozoa</taxon>
        <taxon>Echinozoa</taxon>
        <taxon>Holothuroidea</taxon>
        <taxon>Aspidochirotacea</taxon>
        <taxon>Aspidochirotida</taxon>
        <taxon>Holothuriidae</taxon>
        <taxon>Holothuria</taxon>
    </lineage>
</organism>